<evidence type="ECO:0000313" key="9">
    <source>
        <dbReference type="EMBL" id="KAH9528288.1"/>
    </source>
</evidence>
<keyword evidence="10" id="KW-1185">Reference proteome</keyword>
<sequence length="227" mass="26864">MSKLEKVMILGCGSYNPLTYMHLRMFELARDFLIKKGTYEIVGGIISPVNDRYETKKYLAPAKHRIEMIRLALMKTLFGRTSWLRLDEWECRQDHWCRTLDVIRHHHQMLNKDNNETIRLMLICGSDMFDSFNVPNLWHDNDIETIIQDYGLLVIVRDSSDPWKTLRNSSKSHLLLKYESNIHIIEQKVPNAVSSSYIRDAIAKNESIRYLTDDSIIEYIEDHKLYR</sequence>
<protein>
    <recommendedName>
        <fullName evidence="7">Nicotinamide-nucleotide adenylyltransferase</fullName>
        <ecNumber evidence="7">2.7.7.1</ecNumber>
        <ecNumber evidence="7">2.7.7.18</ecNumber>
    </recommendedName>
</protein>
<dbReference type="Gene3D" id="3.40.50.620">
    <property type="entry name" value="HUPs"/>
    <property type="match status" value="1"/>
</dbReference>
<evidence type="ECO:0000256" key="5">
    <source>
        <dbReference type="ARBA" id="ARBA00022840"/>
    </source>
</evidence>
<comment type="catalytic activity">
    <reaction evidence="7">
        <text>beta-nicotinamide D-ribonucleotide + ATP + H(+) = diphosphate + NAD(+)</text>
        <dbReference type="Rhea" id="RHEA:21360"/>
        <dbReference type="ChEBI" id="CHEBI:14649"/>
        <dbReference type="ChEBI" id="CHEBI:15378"/>
        <dbReference type="ChEBI" id="CHEBI:30616"/>
        <dbReference type="ChEBI" id="CHEBI:33019"/>
        <dbReference type="ChEBI" id="CHEBI:57540"/>
        <dbReference type="EC" id="2.7.7.1"/>
    </reaction>
</comment>
<dbReference type="EC" id="2.7.7.18" evidence="7"/>
<dbReference type="SUPFAM" id="SSF52374">
    <property type="entry name" value="Nucleotidylyl transferase"/>
    <property type="match status" value="1"/>
</dbReference>
<organism evidence="9 10">
    <name type="scientific">Dermatophagoides farinae</name>
    <name type="common">American house dust mite</name>
    <dbReference type="NCBI Taxonomy" id="6954"/>
    <lineage>
        <taxon>Eukaryota</taxon>
        <taxon>Metazoa</taxon>
        <taxon>Ecdysozoa</taxon>
        <taxon>Arthropoda</taxon>
        <taxon>Chelicerata</taxon>
        <taxon>Arachnida</taxon>
        <taxon>Acari</taxon>
        <taxon>Acariformes</taxon>
        <taxon>Sarcoptiformes</taxon>
        <taxon>Astigmata</taxon>
        <taxon>Psoroptidia</taxon>
        <taxon>Analgoidea</taxon>
        <taxon>Pyroglyphidae</taxon>
        <taxon>Dermatophagoidinae</taxon>
        <taxon>Dermatophagoides</taxon>
    </lineage>
</organism>
<dbReference type="PANTHER" id="PTHR12039:SF0">
    <property type="entry name" value="NICOTINAMIDE-NUCLEOTIDE ADENYLYLTRANSFERASE"/>
    <property type="match status" value="1"/>
</dbReference>
<dbReference type="InterPro" id="IPR004821">
    <property type="entry name" value="Cyt_trans-like"/>
</dbReference>
<evidence type="ECO:0000256" key="7">
    <source>
        <dbReference type="RuleBase" id="RU362021"/>
    </source>
</evidence>
<reference evidence="9" key="2">
    <citation type="journal article" date="2022" name="Res Sq">
        <title>Comparative Genomics Reveals Insights into the Divergent Evolution of Astigmatic Mites and Household Pest Adaptations.</title>
        <authorList>
            <person name="Xiong Q."/>
            <person name="Wan A.T.-Y."/>
            <person name="Liu X.-Y."/>
            <person name="Fung C.S.-H."/>
            <person name="Xiao X."/>
            <person name="Malainual N."/>
            <person name="Hou J."/>
            <person name="Wang L."/>
            <person name="Wang M."/>
            <person name="Yang K."/>
            <person name="Cui Y."/>
            <person name="Leung E."/>
            <person name="Nong W."/>
            <person name="Shin S.-K."/>
            <person name="Au S."/>
            <person name="Jeong K.Y."/>
            <person name="Chew F.T."/>
            <person name="Hui J."/>
            <person name="Leung T.F."/>
            <person name="Tungtrongchitr A."/>
            <person name="Zhong N."/>
            <person name="Liu Z."/>
            <person name="Tsui S."/>
        </authorList>
    </citation>
    <scope>NUCLEOTIDE SEQUENCE</scope>
    <source>
        <strain evidence="9">Derf</strain>
        <tissue evidence="9">Whole organism</tissue>
    </source>
</reference>
<evidence type="ECO:0000256" key="3">
    <source>
        <dbReference type="ARBA" id="ARBA00022695"/>
    </source>
</evidence>
<keyword evidence="1 7" id="KW-0662">Pyridine nucleotide biosynthesis</keyword>
<accession>A0A922IG61</accession>
<name>A0A922IG61_DERFA</name>
<dbReference type="PANTHER" id="PTHR12039">
    <property type="entry name" value="NICOTINAMIDE MONONUCLEOTIDE ADENYLYLTRANSFERASE"/>
    <property type="match status" value="1"/>
</dbReference>
<dbReference type="AlphaFoldDB" id="A0A922IG61"/>
<dbReference type="GO" id="GO:0000309">
    <property type="term" value="F:nicotinamide-nucleotide adenylyltransferase activity"/>
    <property type="evidence" value="ECO:0007669"/>
    <property type="project" value="UniProtKB-EC"/>
</dbReference>
<comment type="similarity">
    <text evidence="7">Belongs to the eukaryotic NMN adenylyltransferase family.</text>
</comment>
<gene>
    <name evidence="9" type="primary">NMNAT1</name>
    <name evidence="9" type="ORF">DERF_002244</name>
</gene>
<evidence type="ECO:0000256" key="4">
    <source>
        <dbReference type="ARBA" id="ARBA00022741"/>
    </source>
</evidence>
<proteinExistence type="inferred from homology"/>
<feature type="domain" description="Cytidyltransferase-like" evidence="8">
    <location>
        <begin position="12"/>
        <end position="200"/>
    </location>
</feature>
<keyword evidence="5 7" id="KW-0067">ATP-binding</keyword>
<comment type="catalytic activity">
    <reaction evidence="7">
        <text>nicotinate beta-D-ribonucleotide + ATP + H(+) = deamido-NAD(+) + diphosphate</text>
        <dbReference type="Rhea" id="RHEA:22860"/>
        <dbReference type="ChEBI" id="CHEBI:15378"/>
        <dbReference type="ChEBI" id="CHEBI:30616"/>
        <dbReference type="ChEBI" id="CHEBI:33019"/>
        <dbReference type="ChEBI" id="CHEBI:57502"/>
        <dbReference type="ChEBI" id="CHEBI:58437"/>
        <dbReference type="EC" id="2.7.7.18"/>
    </reaction>
</comment>
<dbReference type="InterPro" id="IPR051182">
    <property type="entry name" value="Euk_NMN_adenylyltrnsfrase"/>
</dbReference>
<reference evidence="9" key="1">
    <citation type="submission" date="2013-05" db="EMBL/GenBank/DDBJ databases">
        <authorList>
            <person name="Yim A.K.Y."/>
            <person name="Chan T.F."/>
            <person name="Ji K.M."/>
            <person name="Liu X.Y."/>
            <person name="Zhou J.W."/>
            <person name="Li R.Q."/>
            <person name="Yang K.Y."/>
            <person name="Li J."/>
            <person name="Li M."/>
            <person name="Law P.T.W."/>
            <person name="Wu Y.L."/>
            <person name="Cai Z.L."/>
            <person name="Qin H."/>
            <person name="Bao Y."/>
            <person name="Leung R.K.K."/>
            <person name="Ng P.K.S."/>
            <person name="Zou J."/>
            <person name="Zhong X.J."/>
            <person name="Ran P.X."/>
            <person name="Zhong N.S."/>
            <person name="Liu Z.G."/>
            <person name="Tsui S.K.W."/>
        </authorList>
    </citation>
    <scope>NUCLEOTIDE SEQUENCE</scope>
    <source>
        <strain evidence="9">Derf</strain>
        <tissue evidence="9">Whole organism</tissue>
    </source>
</reference>
<evidence type="ECO:0000259" key="8">
    <source>
        <dbReference type="Pfam" id="PF01467"/>
    </source>
</evidence>
<dbReference type="FunFam" id="3.40.50.620:FF:000181">
    <property type="entry name" value="Nicotinamide/nicotinic acid mononucleotide adenylyltransferase 3"/>
    <property type="match status" value="1"/>
</dbReference>
<dbReference type="GO" id="GO:0004515">
    <property type="term" value="F:nicotinate-nucleotide adenylyltransferase activity"/>
    <property type="evidence" value="ECO:0007669"/>
    <property type="project" value="UniProtKB-EC"/>
</dbReference>
<dbReference type="EC" id="2.7.7.1" evidence="7"/>
<dbReference type="Proteomes" id="UP000790347">
    <property type="component" value="Unassembled WGS sequence"/>
</dbReference>
<keyword evidence="6 7" id="KW-0520">NAD</keyword>
<dbReference type="Pfam" id="PF01467">
    <property type="entry name" value="CTP_transf_like"/>
    <property type="match status" value="1"/>
</dbReference>
<evidence type="ECO:0000256" key="1">
    <source>
        <dbReference type="ARBA" id="ARBA00022642"/>
    </source>
</evidence>
<dbReference type="InterPro" id="IPR014729">
    <property type="entry name" value="Rossmann-like_a/b/a_fold"/>
</dbReference>
<comment type="caution">
    <text evidence="9">The sequence shown here is derived from an EMBL/GenBank/DDBJ whole genome shotgun (WGS) entry which is preliminary data.</text>
</comment>
<evidence type="ECO:0000313" key="10">
    <source>
        <dbReference type="Proteomes" id="UP000790347"/>
    </source>
</evidence>
<evidence type="ECO:0000256" key="6">
    <source>
        <dbReference type="ARBA" id="ARBA00023027"/>
    </source>
</evidence>
<dbReference type="EMBL" id="ASGP02000001">
    <property type="protein sequence ID" value="KAH9528288.1"/>
    <property type="molecule type" value="Genomic_DNA"/>
</dbReference>
<dbReference type="InterPro" id="IPR005248">
    <property type="entry name" value="NadD/NMNAT"/>
</dbReference>
<dbReference type="NCBIfam" id="TIGR00482">
    <property type="entry name" value="nicotinate (nicotinamide) nucleotide adenylyltransferase"/>
    <property type="match status" value="1"/>
</dbReference>
<evidence type="ECO:0000256" key="2">
    <source>
        <dbReference type="ARBA" id="ARBA00022679"/>
    </source>
</evidence>
<dbReference type="GO" id="GO:0009435">
    <property type="term" value="P:NAD+ biosynthetic process"/>
    <property type="evidence" value="ECO:0007669"/>
    <property type="project" value="InterPro"/>
</dbReference>
<keyword evidence="3 7" id="KW-0548">Nucleotidyltransferase</keyword>
<dbReference type="GO" id="GO:0005524">
    <property type="term" value="F:ATP binding"/>
    <property type="evidence" value="ECO:0007669"/>
    <property type="project" value="UniProtKB-KW"/>
</dbReference>
<keyword evidence="4 7" id="KW-0547">Nucleotide-binding</keyword>
<keyword evidence="2 7" id="KW-0808">Transferase</keyword>
<comment type="pathway">
    <text evidence="7">Cofactor biosynthesis; NAD(+) biosynthesis; NAD(+) from nicotinamide D-ribonucleotide: step 1/1.</text>
</comment>